<dbReference type="EC" id="6.1.1.16" evidence="10"/>
<name>A0A011TIZ5_9HYPH</name>
<reference evidence="14 16" key="1">
    <citation type="submission" date="2014-02" db="EMBL/GenBank/DDBJ databases">
        <title>Aquamicrobium defluvii Genome sequencing.</title>
        <authorList>
            <person name="Wang X."/>
        </authorList>
    </citation>
    <scope>NUCLEOTIDE SEQUENCE [LARGE SCALE GENOMIC DNA]</scope>
    <source>
        <strain evidence="14 16">W13Z1</strain>
    </source>
</reference>
<feature type="binding site" evidence="10">
    <location>
        <position position="248"/>
    </location>
    <ligand>
        <name>Zn(2+)</name>
        <dbReference type="ChEBI" id="CHEBI:29105"/>
    </ligand>
</feature>
<accession>A0A011TIZ5</accession>
<dbReference type="HOGENOM" id="CLU_013528_0_1_5"/>
<dbReference type="InterPro" id="IPR024909">
    <property type="entry name" value="Cys-tRNA/MSH_ligase"/>
</dbReference>
<keyword evidence="17" id="KW-1185">Reference proteome</keyword>
<dbReference type="AlphaFoldDB" id="A0A011TIZ5"/>
<evidence type="ECO:0000256" key="7">
    <source>
        <dbReference type="ARBA" id="ARBA00022840"/>
    </source>
</evidence>
<dbReference type="InterPro" id="IPR056411">
    <property type="entry name" value="CysS_C"/>
</dbReference>
<evidence type="ECO:0000259" key="12">
    <source>
        <dbReference type="Pfam" id="PF01406"/>
    </source>
</evidence>
<dbReference type="HAMAP" id="MF_00041">
    <property type="entry name" value="Cys_tRNA_synth"/>
    <property type="match status" value="1"/>
</dbReference>
<dbReference type="PATRIC" id="fig|69279.3.peg.3256"/>
<dbReference type="PANTHER" id="PTHR10890">
    <property type="entry name" value="CYSTEINYL-TRNA SYNTHETASE"/>
    <property type="match status" value="1"/>
</dbReference>
<keyword evidence="10" id="KW-0963">Cytoplasm</keyword>
<protein>
    <recommendedName>
        <fullName evidence="10">Cysteine--tRNA ligase</fullName>
        <ecNumber evidence="10">6.1.1.16</ecNumber>
    </recommendedName>
    <alternativeName>
        <fullName evidence="10">Cysteinyl-tRNA synthetase</fullName>
        <shortName evidence="10">CysRS</shortName>
    </alternativeName>
</protein>
<comment type="subcellular location">
    <subcellularLocation>
        <location evidence="10">Cytoplasm</location>
    </subcellularLocation>
</comment>
<keyword evidence="3 10" id="KW-0436">Ligase</keyword>
<feature type="coiled-coil region" evidence="11">
    <location>
        <begin position="349"/>
        <end position="376"/>
    </location>
</feature>
<dbReference type="Proteomes" id="UP000019849">
    <property type="component" value="Unassembled WGS sequence"/>
</dbReference>
<keyword evidence="7 10" id="KW-0067">ATP-binding</keyword>
<dbReference type="SUPFAM" id="SSF47323">
    <property type="entry name" value="Anticodon-binding domain of a subclass of class I aminoacyl-tRNA synthetases"/>
    <property type="match status" value="1"/>
</dbReference>
<comment type="similarity">
    <text evidence="1 10">Belongs to the class-I aminoacyl-tRNA synthetase family.</text>
</comment>
<dbReference type="InterPro" id="IPR015803">
    <property type="entry name" value="Cys-tRNA-ligase"/>
</dbReference>
<keyword evidence="4 10" id="KW-0479">Metal-binding</keyword>
<dbReference type="CDD" id="cd00672">
    <property type="entry name" value="CysRS_core"/>
    <property type="match status" value="1"/>
</dbReference>
<evidence type="ECO:0000256" key="1">
    <source>
        <dbReference type="ARBA" id="ARBA00005594"/>
    </source>
</evidence>
<feature type="binding site" evidence="10">
    <location>
        <position position="273"/>
    </location>
    <ligand>
        <name>Zn(2+)</name>
        <dbReference type="ChEBI" id="CHEBI:29105"/>
    </ligand>
</feature>
<comment type="subunit">
    <text evidence="2 10">Monomer.</text>
</comment>
<evidence type="ECO:0000256" key="10">
    <source>
        <dbReference type="HAMAP-Rule" id="MF_00041"/>
    </source>
</evidence>
<organism evidence="14 16">
    <name type="scientific">Aquamicrobium defluvii</name>
    <dbReference type="NCBI Taxonomy" id="69279"/>
    <lineage>
        <taxon>Bacteria</taxon>
        <taxon>Pseudomonadati</taxon>
        <taxon>Pseudomonadota</taxon>
        <taxon>Alphaproteobacteria</taxon>
        <taxon>Hyphomicrobiales</taxon>
        <taxon>Phyllobacteriaceae</taxon>
        <taxon>Aquamicrobium</taxon>
    </lineage>
</organism>
<dbReference type="GO" id="GO:0005829">
    <property type="term" value="C:cytosol"/>
    <property type="evidence" value="ECO:0007669"/>
    <property type="project" value="TreeGrafter"/>
</dbReference>
<dbReference type="NCBIfam" id="TIGR00435">
    <property type="entry name" value="cysS"/>
    <property type="match status" value="1"/>
</dbReference>
<dbReference type="PANTHER" id="PTHR10890:SF3">
    <property type="entry name" value="CYSTEINE--TRNA LIGASE, CYTOPLASMIC"/>
    <property type="match status" value="1"/>
</dbReference>
<dbReference type="RefSeq" id="WP_035028908.1">
    <property type="nucleotide sequence ID" value="NZ_KK073895.1"/>
</dbReference>
<dbReference type="InterPro" id="IPR009080">
    <property type="entry name" value="tRNAsynth_Ia_anticodon-bd"/>
</dbReference>
<feature type="short sequence motif" description="'HIGH' region" evidence="10">
    <location>
        <begin position="36"/>
        <end position="46"/>
    </location>
</feature>
<evidence type="ECO:0000256" key="5">
    <source>
        <dbReference type="ARBA" id="ARBA00022741"/>
    </source>
</evidence>
<feature type="short sequence motif" description="'KMSKS' region" evidence="10">
    <location>
        <begin position="306"/>
        <end position="310"/>
    </location>
</feature>
<dbReference type="GO" id="GO:0005524">
    <property type="term" value="F:ATP binding"/>
    <property type="evidence" value="ECO:0007669"/>
    <property type="project" value="UniProtKB-UniRule"/>
</dbReference>
<dbReference type="Proteomes" id="UP000294958">
    <property type="component" value="Unassembled WGS sequence"/>
</dbReference>
<proteinExistence type="inferred from homology"/>
<keyword evidence="11" id="KW-0175">Coiled coil</keyword>
<evidence type="ECO:0000313" key="16">
    <source>
        <dbReference type="Proteomes" id="UP000019849"/>
    </source>
</evidence>
<reference evidence="15 17" key="2">
    <citation type="submission" date="2019-03" db="EMBL/GenBank/DDBJ databases">
        <title>Genomic Encyclopedia of Type Strains, Phase IV (KMG-IV): sequencing the most valuable type-strain genomes for metagenomic binning, comparative biology and taxonomic classification.</title>
        <authorList>
            <person name="Goeker M."/>
        </authorList>
    </citation>
    <scope>NUCLEOTIDE SEQUENCE [LARGE SCALE GENOMIC DNA]</scope>
    <source>
        <strain evidence="15 17">DSM 11603</strain>
    </source>
</reference>
<evidence type="ECO:0000256" key="8">
    <source>
        <dbReference type="ARBA" id="ARBA00022917"/>
    </source>
</evidence>
<feature type="binding site" evidence="10">
    <location>
        <position position="34"/>
    </location>
    <ligand>
        <name>Zn(2+)</name>
        <dbReference type="ChEBI" id="CHEBI:29105"/>
    </ligand>
</feature>
<dbReference type="GO" id="GO:0008270">
    <property type="term" value="F:zinc ion binding"/>
    <property type="evidence" value="ECO:0007669"/>
    <property type="project" value="UniProtKB-UniRule"/>
</dbReference>
<feature type="domain" description="Cysteinyl-tRNA ligase anticodon binding" evidence="13">
    <location>
        <begin position="437"/>
        <end position="476"/>
    </location>
</feature>
<evidence type="ECO:0000256" key="11">
    <source>
        <dbReference type="SAM" id="Coils"/>
    </source>
</evidence>
<gene>
    <name evidence="10" type="primary">cysS</name>
    <name evidence="14" type="ORF">BG36_10820</name>
    <name evidence="15" type="ORF">DES43_13712</name>
</gene>
<dbReference type="EMBL" id="SNZF01000037">
    <property type="protein sequence ID" value="TDR31024.1"/>
    <property type="molecule type" value="Genomic_DNA"/>
</dbReference>
<keyword evidence="6 10" id="KW-0862">Zinc</keyword>
<evidence type="ECO:0000256" key="2">
    <source>
        <dbReference type="ARBA" id="ARBA00011245"/>
    </source>
</evidence>
<keyword evidence="9 10" id="KW-0030">Aminoacyl-tRNA synthetase</keyword>
<dbReference type="Pfam" id="PF23493">
    <property type="entry name" value="CysS_C"/>
    <property type="match status" value="1"/>
</dbReference>
<evidence type="ECO:0000256" key="4">
    <source>
        <dbReference type="ARBA" id="ARBA00022723"/>
    </source>
</evidence>
<dbReference type="InterPro" id="IPR032678">
    <property type="entry name" value="tRNA-synt_1_cat_dom"/>
</dbReference>
<evidence type="ECO:0000256" key="9">
    <source>
        <dbReference type="ARBA" id="ARBA00023146"/>
    </source>
</evidence>
<evidence type="ECO:0000259" key="13">
    <source>
        <dbReference type="Pfam" id="PF23493"/>
    </source>
</evidence>
<evidence type="ECO:0000313" key="14">
    <source>
        <dbReference type="EMBL" id="EXL03927.1"/>
    </source>
</evidence>
<dbReference type="OrthoDB" id="9815130at2"/>
<evidence type="ECO:0000313" key="15">
    <source>
        <dbReference type="EMBL" id="TDR31024.1"/>
    </source>
</evidence>
<sequence>MTRETRGLRLTNTLTRAKEDFSPIDASNVRMYVCGPTVYDFAHIGNARPVIVFDVLYRLLRHFYGADHVTYVRNITDVDDKINARALRDFGDDIAAGTLTLNEAIRRVTEKTADQFHKDVKALGCLPPTFEPRATEFVLARQDGKTDMVSLIQSLIERGHAYEAAGEVLFDTASMPDYGQLSRRPLDEQQAGARVAVDTHKKNPQDFVLWKLSSPEEPGWDSPWGQEAWTAAGWTGKPKGRPGWHIECSAMSAAYLGEVFDIHGGGLDLIFPHHENEIAQSRCAHGTSVMANYWLHNGFLQVEGQKMSKSLGNFFTIHELLETENFGGRKWPGEVLRLAMLMTHYREPIDFAVRKLEEAENTLRKWKRAADLAEGSADVPDEVIAELCDDLSTYSAFQVLTQLAGEALDGDTAAAASLRGALEFLGFDVSAEVDKTAVDEAIAARLAFIRDKNWGEADRIRDELLARGVQLKDGKDPSSGERITTWEVKR</sequence>
<dbReference type="InterPro" id="IPR014729">
    <property type="entry name" value="Rossmann-like_a/b/a_fold"/>
</dbReference>
<dbReference type="STRING" id="69279.BG36_10820"/>
<feature type="binding site" evidence="10">
    <location>
        <position position="309"/>
    </location>
    <ligand>
        <name>ATP</name>
        <dbReference type="ChEBI" id="CHEBI:30616"/>
    </ligand>
</feature>
<evidence type="ECO:0000256" key="6">
    <source>
        <dbReference type="ARBA" id="ARBA00022833"/>
    </source>
</evidence>
<comment type="caution">
    <text evidence="14">The sequence shown here is derived from an EMBL/GenBank/DDBJ whole genome shotgun (WGS) entry which is preliminary data.</text>
</comment>
<comment type="cofactor">
    <cofactor evidence="10">
        <name>Zn(2+)</name>
        <dbReference type="ChEBI" id="CHEBI:29105"/>
    </cofactor>
    <text evidence="10">Binds 1 zinc ion per subunit.</text>
</comment>
<dbReference type="eggNOG" id="COG0215">
    <property type="taxonomic scope" value="Bacteria"/>
</dbReference>
<evidence type="ECO:0000256" key="3">
    <source>
        <dbReference type="ARBA" id="ARBA00022598"/>
    </source>
</evidence>
<feature type="domain" description="tRNA synthetases class I catalytic" evidence="12">
    <location>
        <begin position="21"/>
        <end position="360"/>
    </location>
</feature>
<feature type="binding site" evidence="10">
    <location>
        <position position="277"/>
    </location>
    <ligand>
        <name>Zn(2+)</name>
        <dbReference type="ChEBI" id="CHEBI:29105"/>
    </ligand>
</feature>
<dbReference type="PRINTS" id="PR00983">
    <property type="entry name" value="TRNASYNTHCYS"/>
</dbReference>
<comment type="catalytic activity">
    <reaction evidence="10">
        <text>tRNA(Cys) + L-cysteine + ATP = L-cysteinyl-tRNA(Cys) + AMP + diphosphate</text>
        <dbReference type="Rhea" id="RHEA:17773"/>
        <dbReference type="Rhea" id="RHEA-COMP:9661"/>
        <dbReference type="Rhea" id="RHEA-COMP:9679"/>
        <dbReference type="ChEBI" id="CHEBI:30616"/>
        <dbReference type="ChEBI" id="CHEBI:33019"/>
        <dbReference type="ChEBI" id="CHEBI:35235"/>
        <dbReference type="ChEBI" id="CHEBI:78442"/>
        <dbReference type="ChEBI" id="CHEBI:78517"/>
        <dbReference type="ChEBI" id="CHEBI:456215"/>
        <dbReference type="EC" id="6.1.1.16"/>
    </reaction>
</comment>
<keyword evidence="8 10" id="KW-0648">Protein biosynthesis</keyword>
<dbReference type="GO" id="GO:0006423">
    <property type="term" value="P:cysteinyl-tRNA aminoacylation"/>
    <property type="evidence" value="ECO:0007669"/>
    <property type="project" value="UniProtKB-UniRule"/>
</dbReference>
<dbReference type="SUPFAM" id="SSF52374">
    <property type="entry name" value="Nucleotidylyl transferase"/>
    <property type="match status" value="1"/>
</dbReference>
<keyword evidence="5 10" id="KW-0547">Nucleotide-binding</keyword>
<evidence type="ECO:0000313" key="17">
    <source>
        <dbReference type="Proteomes" id="UP000294958"/>
    </source>
</evidence>
<dbReference type="Gene3D" id="3.40.50.620">
    <property type="entry name" value="HUPs"/>
    <property type="match status" value="1"/>
</dbReference>
<dbReference type="EMBL" id="JENY01000023">
    <property type="protein sequence ID" value="EXL03927.1"/>
    <property type="molecule type" value="Genomic_DNA"/>
</dbReference>
<dbReference type="GO" id="GO:0004817">
    <property type="term" value="F:cysteine-tRNA ligase activity"/>
    <property type="evidence" value="ECO:0007669"/>
    <property type="project" value="UniProtKB-UniRule"/>
</dbReference>
<dbReference type="Pfam" id="PF01406">
    <property type="entry name" value="tRNA-synt_1e"/>
    <property type="match status" value="1"/>
</dbReference>